<dbReference type="GO" id="GO:0006355">
    <property type="term" value="P:regulation of DNA-templated transcription"/>
    <property type="evidence" value="ECO:0007669"/>
    <property type="project" value="InterPro"/>
</dbReference>
<dbReference type="FunFam" id="3.30.70.270:FF:000001">
    <property type="entry name" value="Diguanylate cyclase domain protein"/>
    <property type="match status" value="1"/>
</dbReference>
<dbReference type="InterPro" id="IPR050469">
    <property type="entry name" value="Diguanylate_Cyclase"/>
</dbReference>
<dbReference type="PROSITE" id="PS50887">
    <property type="entry name" value="GGDEF"/>
    <property type="match status" value="1"/>
</dbReference>
<dbReference type="InterPro" id="IPR013767">
    <property type="entry name" value="PAS_fold"/>
</dbReference>
<feature type="transmembrane region" description="Helical" evidence="2">
    <location>
        <begin position="34"/>
        <end position="52"/>
    </location>
</feature>
<dbReference type="GO" id="GO:1902201">
    <property type="term" value="P:negative regulation of bacterial-type flagellum-dependent cell motility"/>
    <property type="evidence" value="ECO:0007669"/>
    <property type="project" value="TreeGrafter"/>
</dbReference>
<dbReference type="NCBIfam" id="TIGR00229">
    <property type="entry name" value="sensory_box"/>
    <property type="match status" value="1"/>
</dbReference>
<dbReference type="Pfam" id="PF00989">
    <property type="entry name" value="PAS"/>
    <property type="match status" value="1"/>
</dbReference>
<name>A0A841RD60_9SPIO</name>
<proteinExistence type="predicted"/>
<protein>
    <recommendedName>
        <fullName evidence="1">diguanylate cyclase</fullName>
        <ecNumber evidence="1">2.7.7.65</ecNumber>
    </recommendedName>
</protein>
<dbReference type="GO" id="GO:0043709">
    <property type="term" value="P:cell adhesion involved in single-species biofilm formation"/>
    <property type="evidence" value="ECO:0007669"/>
    <property type="project" value="TreeGrafter"/>
</dbReference>
<dbReference type="GO" id="GO:0052621">
    <property type="term" value="F:diguanylate cyclase activity"/>
    <property type="evidence" value="ECO:0007669"/>
    <property type="project" value="UniProtKB-EC"/>
</dbReference>
<dbReference type="CDD" id="cd00130">
    <property type="entry name" value="PAS"/>
    <property type="match status" value="1"/>
</dbReference>
<evidence type="ECO:0000259" key="3">
    <source>
        <dbReference type="PROSITE" id="PS50887"/>
    </source>
</evidence>
<dbReference type="EMBL" id="JACHGJ010000007">
    <property type="protein sequence ID" value="MBB6481586.1"/>
    <property type="molecule type" value="Genomic_DNA"/>
</dbReference>
<dbReference type="CDD" id="cd01949">
    <property type="entry name" value="GGDEF"/>
    <property type="match status" value="1"/>
</dbReference>
<dbReference type="InterPro" id="IPR043128">
    <property type="entry name" value="Rev_trsase/Diguanyl_cyclase"/>
</dbReference>
<dbReference type="NCBIfam" id="TIGR00254">
    <property type="entry name" value="GGDEF"/>
    <property type="match status" value="1"/>
</dbReference>
<dbReference type="Gene3D" id="3.30.450.20">
    <property type="entry name" value="PAS domain"/>
    <property type="match status" value="1"/>
</dbReference>
<dbReference type="SUPFAM" id="SSF55073">
    <property type="entry name" value="Nucleotide cyclase"/>
    <property type="match status" value="1"/>
</dbReference>
<comment type="caution">
    <text evidence="4">The sequence shown here is derived from an EMBL/GenBank/DDBJ whole genome shotgun (WGS) entry which is preliminary data.</text>
</comment>
<evidence type="ECO:0000313" key="4">
    <source>
        <dbReference type="EMBL" id="MBB6481586.1"/>
    </source>
</evidence>
<evidence type="ECO:0000256" key="1">
    <source>
        <dbReference type="ARBA" id="ARBA00012528"/>
    </source>
</evidence>
<dbReference type="PANTHER" id="PTHR45138">
    <property type="entry name" value="REGULATORY COMPONENTS OF SENSORY TRANSDUCTION SYSTEM"/>
    <property type="match status" value="1"/>
</dbReference>
<keyword evidence="5" id="KW-1185">Reference proteome</keyword>
<reference evidence="4 5" key="1">
    <citation type="submission" date="2020-08" db="EMBL/GenBank/DDBJ databases">
        <title>Genomic Encyclopedia of Type Strains, Phase IV (KMG-IV): sequencing the most valuable type-strain genomes for metagenomic binning, comparative biology and taxonomic classification.</title>
        <authorList>
            <person name="Goeker M."/>
        </authorList>
    </citation>
    <scope>NUCLEOTIDE SEQUENCE [LARGE SCALE GENOMIC DNA]</scope>
    <source>
        <strain evidence="4 5">DSM 2461</strain>
    </source>
</reference>
<dbReference type="InterPro" id="IPR035965">
    <property type="entry name" value="PAS-like_dom_sf"/>
</dbReference>
<dbReference type="EC" id="2.7.7.65" evidence="1"/>
<dbReference type="Proteomes" id="UP000587760">
    <property type="component" value="Unassembled WGS sequence"/>
</dbReference>
<evidence type="ECO:0000256" key="2">
    <source>
        <dbReference type="SAM" id="Phobius"/>
    </source>
</evidence>
<dbReference type="InterPro" id="IPR029787">
    <property type="entry name" value="Nucleotide_cyclase"/>
</dbReference>
<feature type="domain" description="GGDEF" evidence="3">
    <location>
        <begin position="204"/>
        <end position="336"/>
    </location>
</feature>
<dbReference type="AlphaFoldDB" id="A0A841RD60"/>
<keyword evidence="2" id="KW-0812">Transmembrane</keyword>
<dbReference type="PANTHER" id="PTHR45138:SF24">
    <property type="entry name" value="DIGUANYLATE CYCLASE DGCC-RELATED"/>
    <property type="match status" value="1"/>
</dbReference>
<organism evidence="4 5">
    <name type="scientific">Spirochaeta isovalerica</name>
    <dbReference type="NCBI Taxonomy" id="150"/>
    <lineage>
        <taxon>Bacteria</taxon>
        <taxon>Pseudomonadati</taxon>
        <taxon>Spirochaetota</taxon>
        <taxon>Spirochaetia</taxon>
        <taxon>Spirochaetales</taxon>
        <taxon>Spirochaetaceae</taxon>
        <taxon>Spirochaeta</taxon>
    </lineage>
</organism>
<accession>A0A841RD60</accession>
<dbReference type="SUPFAM" id="SSF55785">
    <property type="entry name" value="PYP-like sensor domain (PAS domain)"/>
    <property type="match status" value="1"/>
</dbReference>
<gene>
    <name evidence="4" type="ORF">HNR50_003266</name>
</gene>
<sequence length="346" mass="39355">MKDSLKLFIANLSLLIIFAAAGLCFFPGLEVPVYLLVSAVIIAGGLINGRLLQKRNGEGRRYVSDLSETLMRQSPQGIFIIDRDGFIVDLNLKGESWFYDAREDICGKSLFRNVDCSLTGNRRFKTIFFNDMGTHFPAEVHVRRLDGERRNHYAVFIEDLTEIVREQDKLLRMANEDALTGLLNRRSFLLELKKEIDRSNRTGLDCTLVLIDLDHFKNINDTYGHDFGDEVLRVFSAVLRENCRSLDIICRYGGEEFVVLLPHTKPGSALNYLERVRTDFASYPYSRNIRPTFSCGVTGGKLKGAEGEVDRLLKEADTLLYRAKEKGRDRIEVPENSSSEKIRVVS</sequence>
<dbReference type="SMART" id="SM00267">
    <property type="entry name" value="GGDEF"/>
    <property type="match status" value="1"/>
</dbReference>
<keyword evidence="2" id="KW-0472">Membrane</keyword>
<dbReference type="Gene3D" id="3.30.70.270">
    <property type="match status" value="1"/>
</dbReference>
<dbReference type="Pfam" id="PF00990">
    <property type="entry name" value="GGDEF"/>
    <property type="match status" value="1"/>
</dbReference>
<dbReference type="RefSeq" id="WP_221439912.1">
    <property type="nucleotide sequence ID" value="NZ_JACHGJ010000007.1"/>
</dbReference>
<evidence type="ECO:0000313" key="5">
    <source>
        <dbReference type="Proteomes" id="UP000587760"/>
    </source>
</evidence>
<feature type="transmembrane region" description="Helical" evidence="2">
    <location>
        <begin position="7"/>
        <end position="28"/>
    </location>
</feature>
<dbReference type="GO" id="GO:0005886">
    <property type="term" value="C:plasma membrane"/>
    <property type="evidence" value="ECO:0007669"/>
    <property type="project" value="TreeGrafter"/>
</dbReference>
<dbReference type="InterPro" id="IPR000014">
    <property type="entry name" value="PAS"/>
</dbReference>
<keyword evidence="2" id="KW-1133">Transmembrane helix</keyword>
<dbReference type="InterPro" id="IPR000160">
    <property type="entry name" value="GGDEF_dom"/>
</dbReference>